<dbReference type="GO" id="GO:0044183">
    <property type="term" value="F:protein folding chaperone"/>
    <property type="evidence" value="ECO:0007669"/>
    <property type="project" value="TreeGrafter"/>
</dbReference>
<gene>
    <name evidence="6" type="primary">hslO</name>
    <name evidence="7" type="ORF">JN12_02356</name>
</gene>
<evidence type="ECO:0000256" key="6">
    <source>
        <dbReference type="HAMAP-Rule" id="MF_00117"/>
    </source>
</evidence>
<keyword evidence="8" id="KW-1185">Reference proteome</keyword>
<dbReference type="PIRSF" id="PIRSF005261">
    <property type="entry name" value="Heat_shock_Hsp33"/>
    <property type="match status" value="1"/>
</dbReference>
<evidence type="ECO:0000313" key="7">
    <source>
        <dbReference type="EMBL" id="TWJ18905.1"/>
    </source>
</evidence>
<dbReference type="SUPFAM" id="SSF118352">
    <property type="entry name" value="HSP33 redox switch-like"/>
    <property type="match status" value="1"/>
</dbReference>
<protein>
    <recommendedName>
        <fullName evidence="6">33 kDa chaperonin</fullName>
    </recommendedName>
    <alternativeName>
        <fullName evidence="6">Heat shock protein 33 homolog</fullName>
        <shortName evidence="6">HSP33</shortName>
    </alternativeName>
</protein>
<dbReference type="GO" id="GO:0051082">
    <property type="term" value="F:unfolded protein binding"/>
    <property type="evidence" value="ECO:0007669"/>
    <property type="project" value="UniProtKB-UniRule"/>
</dbReference>
<feature type="disulfide bond" description="Redox-active" evidence="6">
    <location>
        <begin position="238"/>
        <end position="240"/>
    </location>
</feature>
<dbReference type="NCBIfam" id="NF001033">
    <property type="entry name" value="PRK00114.1"/>
    <property type="match status" value="1"/>
</dbReference>
<sequence>MPLNDHLVRIITAAGTIRALACTTTNLVAEGAERHHAGPVASAALGRALTGGALMGALLKSGQRVALKFEGNGPLRKVIVEAESTGVVRGFVAVPDVDLPLRDGKLDVATGIGRAGFLTVTKDLGLKEPYKGIVQLYSSEIAEDLAFYLTDSEQTPSAVGLSVFVDGDGAVTAAGGFLIQAMPPGDPALVDTLMARIAELPPLSELFLAGTTPETLLERLFQDIPYTLLEKRELAFSCSCSREKIERVLISFGKEELGKLAAEQEATEVTCEFCRQRYTFERQEVRELLATLDQEVTPC</sequence>
<reference evidence="7 8" key="1">
    <citation type="submission" date="2019-07" db="EMBL/GenBank/DDBJ databases">
        <title>Genomic Encyclopedia of Archaeal and Bacterial Type Strains, Phase II (KMG-II): from individual species to whole genera.</title>
        <authorList>
            <person name="Goeker M."/>
        </authorList>
    </citation>
    <scope>NUCLEOTIDE SEQUENCE [LARGE SCALE GENOMIC DNA]</scope>
    <source>
        <strain evidence="7 8">ATCC BAA-1139</strain>
    </source>
</reference>
<dbReference type="SUPFAM" id="SSF64397">
    <property type="entry name" value="Hsp33 domain"/>
    <property type="match status" value="1"/>
</dbReference>
<comment type="caution">
    <text evidence="7">The sequence shown here is derived from an EMBL/GenBank/DDBJ whole genome shotgun (WGS) entry which is preliminary data.</text>
</comment>
<comment type="subcellular location">
    <subcellularLocation>
        <location evidence="6">Cytoplasm</location>
    </subcellularLocation>
</comment>
<keyword evidence="1 6" id="KW-0963">Cytoplasm</keyword>
<dbReference type="PANTHER" id="PTHR30111">
    <property type="entry name" value="33 KDA CHAPERONIN"/>
    <property type="match status" value="1"/>
</dbReference>
<comment type="function">
    <text evidence="6">Redox regulated molecular chaperone. Protects both thermally unfolding and oxidatively damaged proteins from irreversible aggregation. Plays an important role in the bacterial defense system toward oxidative stress.</text>
</comment>
<evidence type="ECO:0000256" key="4">
    <source>
        <dbReference type="ARBA" id="ARBA00023186"/>
    </source>
</evidence>
<accession>A0A562VLZ6</accession>
<keyword evidence="3 6" id="KW-1015">Disulfide bond</keyword>
<dbReference type="GO" id="GO:0042026">
    <property type="term" value="P:protein refolding"/>
    <property type="evidence" value="ECO:0007669"/>
    <property type="project" value="TreeGrafter"/>
</dbReference>
<proteinExistence type="inferred from homology"/>
<comment type="similarity">
    <text evidence="6">Belongs to the HSP33 family.</text>
</comment>
<dbReference type="Gene3D" id="3.55.30.10">
    <property type="entry name" value="Hsp33 domain"/>
    <property type="match status" value="1"/>
</dbReference>
<dbReference type="InterPro" id="IPR000397">
    <property type="entry name" value="Heat_shock_Hsp33"/>
</dbReference>
<evidence type="ECO:0000313" key="8">
    <source>
        <dbReference type="Proteomes" id="UP000319449"/>
    </source>
</evidence>
<dbReference type="GO" id="GO:0005737">
    <property type="term" value="C:cytoplasm"/>
    <property type="evidence" value="ECO:0007669"/>
    <property type="project" value="UniProtKB-SubCell"/>
</dbReference>
<dbReference type="EMBL" id="VLLN01000013">
    <property type="protein sequence ID" value="TWJ18905.1"/>
    <property type="molecule type" value="Genomic_DNA"/>
</dbReference>
<dbReference type="Proteomes" id="UP000319449">
    <property type="component" value="Unassembled WGS sequence"/>
</dbReference>
<evidence type="ECO:0000256" key="5">
    <source>
        <dbReference type="ARBA" id="ARBA00023284"/>
    </source>
</evidence>
<comment type="PTM">
    <text evidence="6">Under oxidizing conditions two disulfide bonds are formed involving the reactive cysteines. Under reducing conditions zinc is bound to the reactive cysteines and the protein is inactive.</text>
</comment>
<dbReference type="CDD" id="cd00498">
    <property type="entry name" value="Hsp33"/>
    <property type="match status" value="1"/>
</dbReference>
<dbReference type="Gene3D" id="3.90.1280.10">
    <property type="entry name" value="HSP33 redox switch-like"/>
    <property type="match status" value="1"/>
</dbReference>
<keyword evidence="2 6" id="KW-0862">Zinc</keyword>
<dbReference type="PANTHER" id="PTHR30111:SF1">
    <property type="entry name" value="33 KDA CHAPERONIN"/>
    <property type="match status" value="1"/>
</dbReference>
<dbReference type="AlphaFoldDB" id="A0A562VLZ6"/>
<organism evidence="7 8">
    <name type="scientific">Geobacter argillaceus</name>
    <dbReference type="NCBI Taxonomy" id="345631"/>
    <lineage>
        <taxon>Bacteria</taxon>
        <taxon>Pseudomonadati</taxon>
        <taxon>Thermodesulfobacteriota</taxon>
        <taxon>Desulfuromonadia</taxon>
        <taxon>Geobacterales</taxon>
        <taxon>Geobacteraceae</taxon>
        <taxon>Geobacter</taxon>
    </lineage>
</organism>
<keyword evidence="5 6" id="KW-0676">Redox-active center</keyword>
<dbReference type="HAMAP" id="MF_00117">
    <property type="entry name" value="HslO"/>
    <property type="match status" value="1"/>
</dbReference>
<dbReference type="Pfam" id="PF01430">
    <property type="entry name" value="HSP33"/>
    <property type="match status" value="1"/>
</dbReference>
<feature type="disulfide bond" description="Redox-active" evidence="6">
    <location>
        <begin position="271"/>
        <end position="274"/>
    </location>
</feature>
<dbReference type="InterPro" id="IPR016154">
    <property type="entry name" value="Heat_shock_Hsp33_C"/>
</dbReference>
<evidence type="ECO:0000256" key="2">
    <source>
        <dbReference type="ARBA" id="ARBA00022833"/>
    </source>
</evidence>
<evidence type="ECO:0000256" key="3">
    <source>
        <dbReference type="ARBA" id="ARBA00023157"/>
    </source>
</evidence>
<dbReference type="InterPro" id="IPR016153">
    <property type="entry name" value="Heat_shock_Hsp33_N"/>
</dbReference>
<keyword evidence="4 6" id="KW-0143">Chaperone</keyword>
<name>A0A562VLZ6_9BACT</name>
<evidence type="ECO:0000256" key="1">
    <source>
        <dbReference type="ARBA" id="ARBA00022490"/>
    </source>
</evidence>